<dbReference type="CDD" id="cd06170">
    <property type="entry name" value="LuxR_C_like"/>
    <property type="match status" value="1"/>
</dbReference>
<proteinExistence type="predicted"/>
<dbReference type="PANTHER" id="PTHR44688:SF16">
    <property type="entry name" value="DNA-BINDING TRANSCRIPTIONAL ACTIVATOR DEVR_DOSR"/>
    <property type="match status" value="1"/>
</dbReference>
<gene>
    <name evidence="5" type="ORF">GJR97_11715</name>
</gene>
<evidence type="ECO:0000256" key="2">
    <source>
        <dbReference type="ARBA" id="ARBA00023125"/>
    </source>
</evidence>
<dbReference type="PROSITE" id="PS50043">
    <property type="entry name" value="HTH_LUXR_2"/>
    <property type="match status" value="1"/>
</dbReference>
<evidence type="ECO:0000259" key="4">
    <source>
        <dbReference type="PROSITE" id="PS50043"/>
    </source>
</evidence>
<dbReference type="InterPro" id="IPR016032">
    <property type="entry name" value="Sig_transdc_resp-reg_C-effctor"/>
</dbReference>
<dbReference type="RefSeq" id="WP_154346601.1">
    <property type="nucleotide sequence ID" value="NZ_WKJD01000016.1"/>
</dbReference>
<accession>A0A6L5R2X5</accession>
<dbReference type="Gene3D" id="1.10.10.10">
    <property type="entry name" value="Winged helix-like DNA-binding domain superfamily/Winged helix DNA-binding domain"/>
    <property type="match status" value="1"/>
</dbReference>
<keyword evidence="3" id="KW-0804">Transcription</keyword>
<dbReference type="AlphaFoldDB" id="A0A6L5R2X5"/>
<dbReference type="InterPro" id="IPR000792">
    <property type="entry name" value="Tscrpt_reg_LuxR_C"/>
</dbReference>
<dbReference type="Pfam" id="PF00196">
    <property type="entry name" value="GerE"/>
    <property type="match status" value="1"/>
</dbReference>
<dbReference type="InterPro" id="IPR036388">
    <property type="entry name" value="WH-like_DNA-bd_sf"/>
</dbReference>
<evidence type="ECO:0000256" key="1">
    <source>
        <dbReference type="ARBA" id="ARBA00023015"/>
    </source>
</evidence>
<feature type="domain" description="HTH luxR-type" evidence="4">
    <location>
        <begin position="57"/>
        <end position="121"/>
    </location>
</feature>
<dbReference type="GO" id="GO:0006355">
    <property type="term" value="P:regulation of DNA-templated transcription"/>
    <property type="evidence" value="ECO:0007669"/>
    <property type="project" value="InterPro"/>
</dbReference>
<reference evidence="5 6" key="1">
    <citation type="submission" date="2019-11" db="EMBL/GenBank/DDBJ databases">
        <title>Agromyces kandeliae sp. nov., isolated from mangrove soil.</title>
        <authorList>
            <person name="Wang R."/>
        </authorList>
    </citation>
    <scope>NUCLEOTIDE SEQUENCE [LARGE SCALE GENOMIC DNA]</scope>
    <source>
        <strain evidence="5 6">Q22</strain>
    </source>
</reference>
<dbReference type="GO" id="GO:0003677">
    <property type="term" value="F:DNA binding"/>
    <property type="evidence" value="ECO:0007669"/>
    <property type="project" value="UniProtKB-KW"/>
</dbReference>
<dbReference type="EMBL" id="WKJD01000016">
    <property type="protein sequence ID" value="MRX44391.1"/>
    <property type="molecule type" value="Genomic_DNA"/>
</dbReference>
<evidence type="ECO:0000256" key="3">
    <source>
        <dbReference type="ARBA" id="ARBA00023163"/>
    </source>
</evidence>
<dbReference type="PRINTS" id="PR00038">
    <property type="entry name" value="HTHLUXR"/>
</dbReference>
<comment type="caution">
    <text evidence="5">The sequence shown here is derived from an EMBL/GenBank/DDBJ whole genome shotgun (WGS) entry which is preliminary data.</text>
</comment>
<protein>
    <recommendedName>
        <fullName evidence="4">HTH luxR-type domain-containing protein</fullName>
    </recommendedName>
</protein>
<organism evidence="5 6">
    <name type="scientific">Agromyces kandeliae</name>
    <dbReference type="NCBI Taxonomy" id="2666141"/>
    <lineage>
        <taxon>Bacteria</taxon>
        <taxon>Bacillati</taxon>
        <taxon>Actinomycetota</taxon>
        <taxon>Actinomycetes</taxon>
        <taxon>Micrococcales</taxon>
        <taxon>Microbacteriaceae</taxon>
        <taxon>Agromyces</taxon>
    </lineage>
</organism>
<evidence type="ECO:0000313" key="6">
    <source>
        <dbReference type="Proteomes" id="UP000476511"/>
    </source>
</evidence>
<keyword evidence="2" id="KW-0238">DNA-binding</keyword>
<sequence>MNLRADPDLDAIVTLIERHGTDRLPFLWRSESGWWFVEVVPSTGTQGLPGVRIRAHPTELPNGLTPAELDVLTQLIARDSDAEIARALTLSVRTVHSHVAHLRRKLGLGRAQAAARALVRGWYRPQGPGAAAMDAILALRT</sequence>
<dbReference type="SMART" id="SM00421">
    <property type="entry name" value="HTH_LUXR"/>
    <property type="match status" value="1"/>
</dbReference>
<evidence type="ECO:0000313" key="5">
    <source>
        <dbReference type="EMBL" id="MRX44391.1"/>
    </source>
</evidence>
<dbReference type="SUPFAM" id="SSF46894">
    <property type="entry name" value="C-terminal effector domain of the bipartite response regulators"/>
    <property type="match status" value="1"/>
</dbReference>
<keyword evidence="1" id="KW-0805">Transcription regulation</keyword>
<dbReference type="PANTHER" id="PTHR44688">
    <property type="entry name" value="DNA-BINDING TRANSCRIPTIONAL ACTIVATOR DEVR_DOSR"/>
    <property type="match status" value="1"/>
</dbReference>
<name>A0A6L5R2X5_9MICO</name>
<dbReference type="Proteomes" id="UP000476511">
    <property type="component" value="Unassembled WGS sequence"/>
</dbReference>
<keyword evidence="6" id="KW-1185">Reference proteome</keyword>